<proteinExistence type="predicted"/>
<dbReference type="Proteomes" id="UP000509241">
    <property type="component" value="Chromosome"/>
</dbReference>
<dbReference type="RefSeq" id="WP_179262559.1">
    <property type="nucleotide sequence ID" value="NZ_CP058601.1"/>
</dbReference>
<gene>
    <name evidence="2" type="ORF">HYG82_16000</name>
</gene>
<dbReference type="Pfam" id="PF24839">
    <property type="entry name" value="DUF7718"/>
    <property type="match status" value="1"/>
</dbReference>
<evidence type="ECO:0000313" key="3">
    <source>
        <dbReference type="Proteomes" id="UP000509241"/>
    </source>
</evidence>
<accession>A0A7D5KY89</accession>
<dbReference type="OrthoDB" id="269995at2157"/>
<dbReference type="GeneID" id="56034825"/>
<protein>
    <recommendedName>
        <fullName evidence="1">DUF7718 domain-containing protein</fullName>
    </recommendedName>
</protein>
<evidence type="ECO:0000259" key="1">
    <source>
        <dbReference type="Pfam" id="PF24839"/>
    </source>
</evidence>
<organism evidence="2 3">
    <name type="scientific">Natrinema halophilum</name>
    <dbReference type="NCBI Taxonomy" id="1699371"/>
    <lineage>
        <taxon>Archaea</taxon>
        <taxon>Methanobacteriati</taxon>
        <taxon>Methanobacteriota</taxon>
        <taxon>Stenosarchaea group</taxon>
        <taxon>Halobacteria</taxon>
        <taxon>Halobacteriales</taxon>
        <taxon>Natrialbaceae</taxon>
        <taxon>Natrinema</taxon>
    </lineage>
</organism>
<sequence length="117" mass="13831">MAKSDFTYVYEVGRIRDVVFHIGARHTPSSTNVESFAVILFFELCDSTRVEVAKVDNSEHHEGDIHIDRYYRELGSDFKDFDIDIDDCWEAEEKLKQNWTHYAQTYLRNHGKRPRSD</sequence>
<dbReference type="KEGG" id="haly:HYG82_16000"/>
<keyword evidence="3" id="KW-1185">Reference proteome</keyword>
<dbReference type="EMBL" id="CP058601">
    <property type="protein sequence ID" value="QLG50242.1"/>
    <property type="molecule type" value="Genomic_DNA"/>
</dbReference>
<dbReference type="AlphaFoldDB" id="A0A7D5KY89"/>
<reference evidence="2 3" key="1">
    <citation type="submission" date="2020-07" db="EMBL/GenBank/DDBJ databases">
        <authorList>
            <person name="Cui H."/>
        </authorList>
    </citation>
    <scope>NUCLEOTIDE SEQUENCE [LARGE SCALE GENOMIC DNA]</scope>
    <source>
        <strain evidence="2 3">YPL8</strain>
    </source>
</reference>
<dbReference type="InterPro" id="IPR056135">
    <property type="entry name" value="DUF7718"/>
</dbReference>
<feature type="domain" description="DUF7718" evidence="1">
    <location>
        <begin position="21"/>
        <end position="111"/>
    </location>
</feature>
<name>A0A7D5KY89_9EURY</name>
<evidence type="ECO:0000313" key="2">
    <source>
        <dbReference type="EMBL" id="QLG50242.1"/>
    </source>
</evidence>